<dbReference type="OrthoDB" id="5405126at2759"/>
<reference evidence="2 3" key="1">
    <citation type="submission" date="2013-03" db="EMBL/GenBank/DDBJ databases">
        <title>The Genome Sequence of Cladophialophora carrionii CBS 160.54.</title>
        <authorList>
            <consortium name="The Broad Institute Genomics Platform"/>
            <person name="Cuomo C."/>
            <person name="de Hoog S."/>
            <person name="Gorbushina A."/>
            <person name="Walker B."/>
            <person name="Young S.K."/>
            <person name="Zeng Q."/>
            <person name="Gargeya S."/>
            <person name="Fitzgerald M."/>
            <person name="Haas B."/>
            <person name="Abouelleil A."/>
            <person name="Allen A.W."/>
            <person name="Alvarado L."/>
            <person name="Arachchi H.M."/>
            <person name="Berlin A.M."/>
            <person name="Chapman S.B."/>
            <person name="Gainer-Dewar J."/>
            <person name="Goldberg J."/>
            <person name="Griggs A."/>
            <person name="Gujja S."/>
            <person name="Hansen M."/>
            <person name="Howarth C."/>
            <person name="Imamovic A."/>
            <person name="Ireland A."/>
            <person name="Larimer J."/>
            <person name="McCowan C."/>
            <person name="Murphy C."/>
            <person name="Pearson M."/>
            <person name="Poon T.W."/>
            <person name="Priest M."/>
            <person name="Roberts A."/>
            <person name="Saif S."/>
            <person name="Shea T."/>
            <person name="Sisk P."/>
            <person name="Sykes S."/>
            <person name="Wortman J."/>
            <person name="Nusbaum C."/>
            <person name="Birren B."/>
        </authorList>
    </citation>
    <scope>NUCLEOTIDE SEQUENCE [LARGE SCALE GENOMIC DNA]</scope>
    <source>
        <strain evidence="2 3">CBS 160.54</strain>
    </source>
</reference>
<evidence type="ECO:0000313" key="2">
    <source>
        <dbReference type="EMBL" id="ETI24364.1"/>
    </source>
</evidence>
<evidence type="ECO:0000256" key="1">
    <source>
        <dbReference type="SAM" id="MobiDB-lite"/>
    </source>
</evidence>
<sequence>MAQPAQQFFHMCRTCRQSLHGASWPKSVRSFTSTPTKRKVIPSFSPTSNPEFDELLLAWRNKVFTPAAVESHHRDLMYKTSQQATLVNEPGVTVTMDDGEEIKLEPRHAFDKPNMRKSLKQLARLLDGNQSDTYWSNLLPFLRGLVSAQLKLPGVFASKLTRKACEVGKEHIIISAVAKPKDTGISLRQHDVARELMLGLHSHAVLAGFEGPELETISRRAEHVARMLEDQLHTGDKLRHGECDARTDPVVLAVLLELAAERALHRHDGTDKDGQVASYATRLLHLEGRKQNSDIESLSAHEQNHALVQSIPIQNSIKWALKVDSVKNSQLENQLNTELRGLTKIVDSLARNVRAALGDKPRRGLEMYDQLNGKATDAARPIPSASPAEVGKEEEQP</sequence>
<dbReference type="RefSeq" id="XP_008726300.1">
    <property type="nucleotide sequence ID" value="XM_008728078.1"/>
</dbReference>
<accession>V9DBW0</accession>
<dbReference type="GeneID" id="19982226"/>
<dbReference type="VEuPathDB" id="FungiDB:G647_03733"/>
<dbReference type="AlphaFoldDB" id="V9DBW0"/>
<protein>
    <submittedName>
        <fullName evidence="2">Uncharacterized protein</fullName>
    </submittedName>
</protein>
<organism evidence="2 3">
    <name type="scientific">Cladophialophora carrionii CBS 160.54</name>
    <dbReference type="NCBI Taxonomy" id="1279043"/>
    <lineage>
        <taxon>Eukaryota</taxon>
        <taxon>Fungi</taxon>
        <taxon>Dikarya</taxon>
        <taxon>Ascomycota</taxon>
        <taxon>Pezizomycotina</taxon>
        <taxon>Eurotiomycetes</taxon>
        <taxon>Chaetothyriomycetidae</taxon>
        <taxon>Chaetothyriales</taxon>
        <taxon>Herpotrichiellaceae</taxon>
        <taxon>Cladophialophora</taxon>
    </lineage>
</organism>
<proteinExistence type="predicted"/>
<name>V9DBW0_9EURO</name>
<dbReference type="EMBL" id="KB822704">
    <property type="protein sequence ID" value="ETI24364.1"/>
    <property type="molecule type" value="Genomic_DNA"/>
</dbReference>
<dbReference type="Proteomes" id="UP000030678">
    <property type="component" value="Unassembled WGS sequence"/>
</dbReference>
<dbReference type="HOGENOM" id="CLU_047846_0_0_1"/>
<gene>
    <name evidence="2" type="ORF">G647_03733</name>
</gene>
<feature type="region of interest" description="Disordered" evidence="1">
    <location>
        <begin position="367"/>
        <end position="397"/>
    </location>
</feature>
<evidence type="ECO:0000313" key="3">
    <source>
        <dbReference type="Proteomes" id="UP000030678"/>
    </source>
</evidence>